<dbReference type="Proteomes" id="UP001244207">
    <property type="component" value="Unassembled WGS sequence"/>
</dbReference>
<feature type="signal peptide" evidence="1">
    <location>
        <begin position="1"/>
        <end position="26"/>
    </location>
</feature>
<keyword evidence="1" id="KW-0732">Signal</keyword>
<evidence type="ECO:0000313" key="2">
    <source>
        <dbReference type="EMBL" id="KAK1730252.1"/>
    </source>
</evidence>
<dbReference type="AlphaFoldDB" id="A0AAD9D166"/>
<evidence type="ECO:0000313" key="3">
    <source>
        <dbReference type="Proteomes" id="UP001244207"/>
    </source>
</evidence>
<feature type="chain" id="PRO_5041904552" description="Secreted protein" evidence="1">
    <location>
        <begin position="27"/>
        <end position="78"/>
    </location>
</feature>
<evidence type="ECO:0008006" key="4">
    <source>
        <dbReference type="Google" id="ProtNLM"/>
    </source>
</evidence>
<dbReference type="RefSeq" id="XP_060370307.1">
    <property type="nucleotide sequence ID" value="XM_060502836.1"/>
</dbReference>
<organism evidence="2 3">
    <name type="scientific">Glomerella acutata</name>
    <name type="common">Colletotrichum acutatum</name>
    <dbReference type="NCBI Taxonomy" id="27357"/>
    <lineage>
        <taxon>Eukaryota</taxon>
        <taxon>Fungi</taxon>
        <taxon>Dikarya</taxon>
        <taxon>Ascomycota</taxon>
        <taxon>Pezizomycotina</taxon>
        <taxon>Sordariomycetes</taxon>
        <taxon>Hypocreomycetidae</taxon>
        <taxon>Glomerellales</taxon>
        <taxon>Glomerellaceae</taxon>
        <taxon>Colletotrichum</taxon>
        <taxon>Colletotrichum acutatum species complex</taxon>
    </lineage>
</organism>
<sequence>MFSQPWSLCFLIFFCDFFPLKRIVVGFRRFCSCRHLLSQRQGPELTFPKGWLRADCTLKQVKAHYGLESLLSSLVQAN</sequence>
<proteinExistence type="predicted"/>
<keyword evidence="3" id="KW-1185">Reference proteome</keyword>
<evidence type="ECO:0000256" key="1">
    <source>
        <dbReference type="SAM" id="SignalP"/>
    </source>
</evidence>
<gene>
    <name evidence="2" type="ORF">BDZ83DRAFT_399292</name>
</gene>
<dbReference type="GeneID" id="85386735"/>
<dbReference type="EMBL" id="JAHMHS010000007">
    <property type="protein sequence ID" value="KAK1730252.1"/>
    <property type="molecule type" value="Genomic_DNA"/>
</dbReference>
<reference evidence="2" key="1">
    <citation type="submission" date="2021-12" db="EMBL/GenBank/DDBJ databases">
        <title>Comparative genomics, transcriptomics and evolutionary studies reveal genomic signatures of adaptation to plant cell wall in hemibiotrophic fungi.</title>
        <authorList>
            <consortium name="DOE Joint Genome Institute"/>
            <person name="Baroncelli R."/>
            <person name="Diaz J.F."/>
            <person name="Benocci T."/>
            <person name="Peng M."/>
            <person name="Battaglia E."/>
            <person name="Haridas S."/>
            <person name="Andreopoulos W."/>
            <person name="Labutti K."/>
            <person name="Pangilinan J."/>
            <person name="Floch G.L."/>
            <person name="Makela M.R."/>
            <person name="Henrissat B."/>
            <person name="Grigoriev I.V."/>
            <person name="Crouch J.A."/>
            <person name="De Vries R.P."/>
            <person name="Sukno S.A."/>
            <person name="Thon M.R."/>
        </authorList>
    </citation>
    <scope>NUCLEOTIDE SEQUENCE</scope>
    <source>
        <strain evidence="2">CBS 112980</strain>
    </source>
</reference>
<comment type="caution">
    <text evidence="2">The sequence shown here is derived from an EMBL/GenBank/DDBJ whole genome shotgun (WGS) entry which is preliminary data.</text>
</comment>
<name>A0AAD9D166_GLOAC</name>
<protein>
    <recommendedName>
        <fullName evidence="4">Secreted protein</fullName>
    </recommendedName>
</protein>
<accession>A0AAD9D166</accession>